<keyword evidence="3" id="KW-1185">Reference proteome</keyword>
<accession>A0A6A6B1L3</accession>
<feature type="chain" id="PRO_5025388035" evidence="1">
    <location>
        <begin position="16"/>
        <end position="156"/>
    </location>
</feature>
<dbReference type="AlphaFoldDB" id="A0A6A6B1L3"/>
<proteinExistence type="predicted"/>
<evidence type="ECO:0000256" key="1">
    <source>
        <dbReference type="SAM" id="SignalP"/>
    </source>
</evidence>
<dbReference type="Proteomes" id="UP000799438">
    <property type="component" value="Unassembled WGS sequence"/>
</dbReference>
<sequence length="156" mass="16948">MRLLTAFGLLTTTLASFTTAAGTCKQGTNFCGYQLFPFVQSSKALYKHHHHNHVFTNVNRPDNNNRSYSGFNRSDYVAALKAANQLTNAINLNKLLFVCGADNKLQYAKTCGITCSAVGMRVVGMLSTTWYGGEEASQAITPTPPPNPLNIGVCRP</sequence>
<reference evidence="2" key="1">
    <citation type="journal article" date="2020" name="Stud. Mycol.">
        <title>101 Dothideomycetes genomes: a test case for predicting lifestyles and emergence of pathogens.</title>
        <authorList>
            <person name="Haridas S."/>
            <person name="Albert R."/>
            <person name="Binder M."/>
            <person name="Bloem J."/>
            <person name="Labutti K."/>
            <person name="Salamov A."/>
            <person name="Andreopoulos B."/>
            <person name="Baker S."/>
            <person name="Barry K."/>
            <person name="Bills G."/>
            <person name="Bluhm B."/>
            <person name="Cannon C."/>
            <person name="Castanera R."/>
            <person name="Culley D."/>
            <person name="Daum C."/>
            <person name="Ezra D."/>
            <person name="Gonzalez J."/>
            <person name="Henrissat B."/>
            <person name="Kuo A."/>
            <person name="Liang C."/>
            <person name="Lipzen A."/>
            <person name="Lutzoni F."/>
            <person name="Magnuson J."/>
            <person name="Mondo S."/>
            <person name="Nolan M."/>
            <person name="Ohm R."/>
            <person name="Pangilinan J."/>
            <person name="Park H.-J."/>
            <person name="Ramirez L."/>
            <person name="Alfaro M."/>
            <person name="Sun H."/>
            <person name="Tritt A."/>
            <person name="Yoshinaga Y."/>
            <person name="Zwiers L.-H."/>
            <person name="Turgeon B."/>
            <person name="Goodwin S."/>
            <person name="Spatafora J."/>
            <person name="Crous P."/>
            <person name="Grigoriev I."/>
        </authorList>
    </citation>
    <scope>NUCLEOTIDE SEQUENCE</scope>
    <source>
        <strain evidence="2">CBS 121167</strain>
    </source>
</reference>
<feature type="signal peptide" evidence="1">
    <location>
        <begin position="1"/>
        <end position="15"/>
    </location>
</feature>
<protein>
    <submittedName>
        <fullName evidence="2">Uncharacterized protein</fullName>
    </submittedName>
</protein>
<name>A0A6A6B1L3_9PEZI</name>
<organism evidence="2 3">
    <name type="scientific">Aplosporella prunicola CBS 121167</name>
    <dbReference type="NCBI Taxonomy" id="1176127"/>
    <lineage>
        <taxon>Eukaryota</taxon>
        <taxon>Fungi</taxon>
        <taxon>Dikarya</taxon>
        <taxon>Ascomycota</taxon>
        <taxon>Pezizomycotina</taxon>
        <taxon>Dothideomycetes</taxon>
        <taxon>Dothideomycetes incertae sedis</taxon>
        <taxon>Botryosphaeriales</taxon>
        <taxon>Aplosporellaceae</taxon>
        <taxon>Aplosporella</taxon>
    </lineage>
</organism>
<evidence type="ECO:0000313" key="2">
    <source>
        <dbReference type="EMBL" id="KAF2137114.1"/>
    </source>
</evidence>
<gene>
    <name evidence="2" type="ORF">K452DRAFT_312670</name>
</gene>
<dbReference type="RefSeq" id="XP_033392832.1">
    <property type="nucleotide sequence ID" value="XM_033543571.1"/>
</dbReference>
<evidence type="ECO:0000313" key="3">
    <source>
        <dbReference type="Proteomes" id="UP000799438"/>
    </source>
</evidence>
<keyword evidence="1" id="KW-0732">Signal</keyword>
<dbReference type="EMBL" id="ML995507">
    <property type="protein sequence ID" value="KAF2137114.1"/>
    <property type="molecule type" value="Genomic_DNA"/>
</dbReference>
<dbReference type="GeneID" id="54301068"/>